<dbReference type="GO" id="GO:0043138">
    <property type="term" value="F:3'-5' DNA helicase activity"/>
    <property type="evidence" value="ECO:0007669"/>
    <property type="project" value="UniProtKB-EC"/>
</dbReference>
<evidence type="ECO:0000259" key="13">
    <source>
        <dbReference type="PROSITE" id="PS51194"/>
    </source>
</evidence>
<feature type="region of interest" description="Disordered" evidence="11">
    <location>
        <begin position="868"/>
        <end position="904"/>
    </location>
</feature>
<dbReference type="Pfam" id="PF02889">
    <property type="entry name" value="Sec63"/>
    <property type="match status" value="1"/>
</dbReference>
<dbReference type="CDD" id="cd18795">
    <property type="entry name" value="SF2_C_Ski2"/>
    <property type="match status" value="1"/>
</dbReference>
<feature type="domain" description="Helicase C-terminal" evidence="13">
    <location>
        <begin position="191"/>
        <end position="399"/>
    </location>
</feature>
<evidence type="ECO:0000256" key="7">
    <source>
        <dbReference type="ARBA" id="ARBA00023254"/>
    </source>
</evidence>
<protein>
    <recommendedName>
        <fullName evidence="9">DNA 3'-5' helicase</fullName>
        <ecNumber evidence="9">5.6.2.4</ecNumber>
    </recommendedName>
</protein>
<dbReference type="Pfam" id="PF00271">
    <property type="entry name" value="Helicase_C"/>
    <property type="match status" value="1"/>
</dbReference>
<dbReference type="Proteomes" id="UP001055712">
    <property type="component" value="Unassembled WGS sequence"/>
</dbReference>
<comment type="catalytic activity">
    <reaction evidence="10">
        <text>ATP + H2O = ADP + phosphate + H(+)</text>
        <dbReference type="Rhea" id="RHEA:13065"/>
        <dbReference type="ChEBI" id="CHEBI:15377"/>
        <dbReference type="ChEBI" id="CHEBI:15378"/>
        <dbReference type="ChEBI" id="CHEBI:30616"/>
        <dbReference type="ChEBI" id="CHEBI:43474"/>
        <dbReference type="ChEBI" id="CHEBI:456216"/>
        <dbReference type="EC" id="5.6.2.4"/>
    </reaction>
</comment>
<evidence type="ECO:0000256" key="1">
    <source>
        <dbReference type="ARBA" id="ARBA00010140"/>
    </source>
</evidence>
<dbReference type="GO" id="GO:0005524">
    <property type="term" value="F:ATP binding"/>
    <property type="evidence" value="ECO:0007669"/>
    <property type="project" value="UniProtKB-KW"/>
</dbReference>
<organism evidence="14 15">
    <name type="scientific">Chlorella vulgaris</name>
    <name type="common">Green alga</name>
    <dbReference type="NCBI Taxonomy" id="3077"/>
    <lineage>
        <taxon>Eukaryota</taxon>
        <taxon>Viridiplantae</taxon>
        <taxon>Chlorophyta</taxon>
        <taxon>core chlorophytes</taxon>
        <taxon>Trebouxiophyceae</taxon>
        <taxon>Chlorellales</taxon>
        <taxon>Chlorellaceae</taxon>
        <taxon>Chlorella clade</taxon>
        <taxon>Chlorella</taxon>
    </lineage>
</organism>
<dbReference type="SMART" id="SM00490">
    <property type="entry name" value="HELICc"/>
    <property type="match status" value="1"/>
</dbReference>
<dbReference type="SUPFAM" id="SSF52540">
    <property type="entry name" value="P-loop containing nucleoside triphosphate hydrolases"/>
    <property type="match status" value="2"/>
</dbReference>
<dbReference type="GO" id="GO:0016787">
    <property type="term" value="F:hydrolase activity"/>
    <property type="evidence" value="ECO:0007669"/>
    <property type="project" value="UniProtKB-KW"/>
</dbReference>
<evidence type="ECO:0000256" key="8">
    <source>
        <dbReference type="ARBA" id="ARBA00034617"/>
    </source>
</evidence>
<name>A0A9D4Z0H8_CHLVU</name>
<dbReference type="EMBL" id="SIDB01000002">
    <property type="protein sequence ID" value="KAI3436619.1"/>
    <property type="molecule type" value="Genomic_DNA"/>
</dbReference>
<keyword evidence="5" id="KW-0067">ATP-binding</keyword>
<evidence type="ECO:0000256" key="10">
    <source>
        <dbReference type="ARBA" id="ARBA00048988"/>
    </source>
</evidence>
<proteinExistence type="inferred from homology"/>
<dbReference type="PANTHER" id="PTHR47835:SF3">
    <property type="entry name" value="HELICASE FOR MEIOSIS 1"/>
    <property type="match status" value="1"/>
</dbReference>
<evidence type="ECO:0000256" key="11">
    <source>
        <dbReference type="SAM" id="MobiDB-lite"/>
    </source>
</evidence>
<dbReference type="GO" id="GO:0007131">
    <property type="term" value="P:reciprocal meiotic recombination"/>
    <property type="evidence" value="ECO:0007669"/>
    <property type="project" value="UniProtKB-ARBA"/>
</dbReference>
<feature type="region of interest" description="Disordered" evidence="11">
    <location>
        <begin position="1132"/>
        <end position="1161"/>
    </location>
</feature>
<dbReference type="SMART" id="SM00973">
    <property type="entry name" value="Sec63"/>
    <property type="match status" value="1"/>
</dbReference>
<keyword evidence="3" id="KW-0378">Hydrolase</keyword>
<dbReference type="Gene3D" id="1.10.3380.10">
    <property type="entry name" value="Sec63 N-terminal domain-like domain"/>
    <property type="match status" value="1"/>
</dbReference>
<sequence length="1211" mass="128048">MLLQHIGAEGQYAHKPGLLKAVYLAPARALVQEKVRDWAHRFSSLGITCAELTGDTGQEGLEALDAADIICATPEKFDSATRSGMRFFADIGLMLIDEVHLLNESRGSSLEGVVARIKMISRLREMKGHPISSVRFVAVSATIPNIQDLARWLAVPPSGVKFFGEEMRPVKLRTVVRGYNPTKTDFLFERRLNDFTYQIVAEHSSGKPSLIFCSSRKGTSETAAHLAREAGKHAGRSGGSTFVRDAGQAARLAAAAAGLKNGQLKDCIAAGVGFHHAAMEPEERAAVEALFIAQDLPVLCTTSTLALGVNLPARLVVIKGTRRYVGSEAEDASGYQEYERSTCLQMVGRAGRPQFDTEGVAVIMTQKPHARRYEQLTSGSEVVESQLRGVLPELLNAEIVLRTIGDVSQAIEWARCTYLYVRMQRSPGAYGVPPQPSAEAFDRWLRDEVVLPTVHELAKHGMVRLQEDGFGLEPLQPGCIMAERYIRMRSMVSLVSMEQGAAIPDLIGVLARSVELEYVKLRRSEKRVLNEVNHSGRLRYPIMNPAKPTKVLERIATAAHKIHILVNEGLADTPSEQLDYSLRQEVEQVVAAGKRIAGAMVRFFEHAGRASETFNALLLCKSLHRRLWTDSKAETRQLAGIGPLIAQRLAAAGVHTLKQLEGVEPRRLEALAQRHYPFGNEVQAALSACLPPAITLRCLPVAWLPGGLVELQVTVERVGGSAAPSPARLLVGSLHDNALLLCRSLALDSFTSPLVLLTRTRSKVVGNDAPVQVVASIVHERLIGFDTAVRTSVPRSARLQAHHPLPSQGQKGSASQAGCQPCKQQAAVGDLHRPPAVQGEVAAGGGTAATTEPMLTAAAPGGLECGVEPAAPAGHMPARGSGPRRSGRLAEAASGTQPPLPAQPYPVATLPAPRPAETAVRQPAVTGGSAEVWRGSAAAGKPGEAISQAAAAAIPHAAAAEPRKRWQSFLAQPAQPGPHTQPQPQARPTLVQGTPMQQLSLRATLQRHTAAAGRGSQPQELAGWKQQKAAPAAPGAGYGMPASNPGKAPPTRFAPPVAMGQGLWGAFSRFAFKGGSSTQAGAPASNPHPAIGPQAASAAAAVAAPACHLPATLGSLPLPAGVPPAPVAPNAAVAGVEDENSSKRRRKEGSTAAAALTPPPAKASKLNLPKLGWLSTHFAGAVAAVPTQQAESPAAGTATVQPDFAPLFGFL</sequence>
<dbReference type="Pfam" id="PF00270">
    <property type="entry name" value="DEAD"/>
    <property type="match status" value="1"/>
</dbReference>
<keyword evidence="4" id="KW-0347">Helicase</keyword>
<dbReference type="InterPro" id="IPR057842">
    <property type="entry name" value="WH_MER3"/>
</dbReference>
<evidence type="ECO:0000259" key="12">
    <source>
        <dbReference type="PROSITE" id="PS51192"/>
    </source>
</evidence>
<dbReference type="PROSITE" id="PS51192">
    <property type="entry name" value="HELICASE_ATP_BIND_1"/>
    <property type="match status" value="1"/>
</dbReference>
<dbReference type="InterPro" id="IPR011545">
    <property type="entry name" value="DEAD/DEAH_box_helicase_dom"/>
</dbReference>
<evidence type="ECO:0000256" key="3">
    <source>
        <dbReference type="ARBA" id="ARBA00022801"/>
    </source>
</evidence>
<comment type="catalytic activity">
    <reaction evidence="8">
        <text>Couples ATP hydrolysis with the unwinding of duplex DNA by translocating in the 3'-5' direction.</text>
        <dbReference type="EC" id="5.6.2.4"/>
    </reaction>
</comment>
<evidence type="ECO:0000256" key="2">
    <source>
        <dbReference type="ARBA" id="ARBA00022741"/>
    </source>
</evidence>
<evidence type="ECO:0000256" key="5">
    <source>
        <dbReference type="ARBA" id="ARBA00022840"/>
    </source>
</evidence>
<dbReference type="InterPro" id="IPR036388">
    <property type="entry name" value="WH-like_DNA-bd_sf"/>
</dbReference>
<accession>A0A9D4Z0H8</accession>
<evidence type="ECO:0000313" key="14">
    <source>
        <dbReference type="EMBL" id="KAI3436619.1"/>
    </source>
</evidence>
<keyword evidence="7" id="KW-0469">Meiosis</keyword>
<feature type="compositionally biased region" description="Low complexity" evidence="11">
    <location>
        <begin position="1150"/>
        <end position="1161"/>
    </location>
</feature>
<comment type="similarity">
    <text evidence="1">Belongs to the helicase family. SKI2 subfamily.</text>
</comment>
<dbReference type="Pfam" id="PF23445">
    <property type="entry name" value="WHD_SNRNP200"/>
    <property type="match status" value="1"/>
</dbReference>
<dbReference type="GO" id="GO:0003676">
    <property type="term" value="F:nucleic acid binding"/>
    <property type="evidence" value="ECO:0007669"/>
    <property type="project" value="InterPro"/>
</dbReference>
<dbReference type="InterPro" id="IPR014001">
    <property type="entry name" value="Helicase_ATP-bd"/>
</dbReference>
<dbReference type="FunFam" id="1.10.10.10:FF:000012">
    <property type="entry name" value="U5 small nuclear ribonucleoprotein helicase"/>
    <property type="match status" value="1"/>
</dbReference>
<dbReference type="InterPro" id="IPR052247">
    <property type="entry name" value="Meiotic_Crossover_Helicase"/>
</dbReference>
<gene>
    <name evidence="14" type="ORF">D9Q98_006036</name>
</gene>
<dbReference type="PANTHER" id="PTHR47835">
    <property type="entry name" value="HFM1, ATP DEPENDENT DNA HELICASE HOMOLOG"/>
    <property type="match status" value="1"/>
</dbReference>
<dbReference type="Gene3D" id="3.40.50.300">
    <property type="entry name" value="P-loop containing nucleotide triphosphate hydrolases"/>
    <property type="match status" value="2"/>
</dbReference>
<dbReference type="PROSITE" id="PS51194">
    <property type="entry name" value="HELICASE_CTER"/>
    <property type="match status" value="1"/>
</dbReference>
<reference evidence="14" key="2">
    <citation type="submission" date="2020-11" db="EMBL/GenBank/DDBJ databases">
        <authorList>
            <person name="Cecchin M."/>
            <person name="Marcolungo L."/>
            <person name="Rossato M."/>
            <person name="Girolomoni L."/>
            <person name="Cosentino E."/>
            <person name="Cuine S."/>
            <person name="Li-Beisson Y."/>
            <person name="Delledonne M."/>
            <person name="Ballottari M."/>
        </authorList>
    </citation>
    <scope>NUCLEOTIDE SEQUENCE</scope>
    <source>
        <strain evidence="14">211/11P</strain>
        <tissue evidence="14">Whole cell</tissue>
    </source>
</reference>
<dbReference type="Gene3D" id="1.10.10.10">
    <property type="entry name" value="Winged helix-like DNA-binding domain superfamily/Winged helix DNA-binding domain"/>
    <property type="match status" value="1"/>
</dbReference>
<keyword evidence="2" id="KW-0547">Nucleotide-binding</keyword>
<keyword evidence="15" id="KW-1185">Reference proteome</keyword>
<dbReference type="AlphaFoldDB" id="A0A9D4Z0H8"/>
<keyword evidence="6" id="KW-0413">Isomerase</keyword>
<dbReference type="OrthoDB" id="5575at2759"/>
<reference evidence="14" key="1">
    <citation type="journal article" date="2019" name="Plant J.">
        <title>Chlorella vulgaris genome assembly and annotation reveals the molecular basis for metabolic acclimation to high light conditions.</title>
        <authorList>
            <person name="Cecchin M."/>
            <person name="Marcolungo L."/>
            <person name="Rossato M."/>
            <person name="Girolomoni L."/>
            <person name="Cosentino E."/>
            <person name="Cuine S."/>
            <person name="Li-Beisson Y."/>
            <person name="Delledonne M."/>
            <person name="Ballottari M."/>
        </authorList>
    </citation>
    <scope>NUCLEOTIDE SEQUENCE</scope>
    <source>
        <strain evidence="14">211/11P</strain>
    </source>
</reference>
<dbReference type="InterPro" id="IPR004179">
    <property type="entry name" value="Sec63-dom"/>
</dbReference>
<evidence type="ECO:0000256" key="9">
    <source>
        <dbReference type="ARBA" id="ARBA00034808"/>
    </source>
</evidence>
<dbReference type="FunFam" id="3.40.50.300:FF:001076">
    <property type="entry name" value="ATP-dependent DNA helicase MER3"/>
    <property type="match status" value="1"/>
</dbReference>
<dbReference type="EC" id="5.6.2.4" evidence="9"/>
<evidence type="ECO:0000256" key="6">
    <source>
        <dbReference type="ARBA" id="ARBA00023235"/>
    </source>
</evidence>
<evidence type="ECO:0000256" key="4">
    <source>
        <dbReference type="ARBA" id="ARBA00022806"/>
    </source>
</evidence>
<dbReference type="InterPro" id="IPR001650">
    <property type="entry name" value="Helicase_C-like"/>
</dbReference>
<dbReference type="InterPro" id="IPR027417">
    <property type="entry name" value="P-loop_NTPase"/>
</dbReference>
<feature type="domain" description="Helicase ATP-binding" evidence="12">
    <location>
        <begin position="1"/>
        <end position="161"/>
    </location>
</feature>
<evidence type="ECO:0000313" key="15">
    <source>
        <dbReference type="Proteomes" id="UP001055712"/>
    </source>
</evidence>
<comment type="caution">
    <text evidence="14">The sequence shown here is derived from an EMBL/GenBank/DDBJ whole genome shotgun (WGS) entry which is preliminary data.</text>
</comment>
<dbReference type="Gene3D" id="1.10.150.20">
    <property type="entry name" value="5' to 3' exonuclease, C-terminal subdomain"/>
    <property type="match status" value="1"/>
</dbReference>
<dbReference type="SUPFAM" id="SSF158702">
    <property type="entry name" value="Sec63 N-terminal domain-like"/>
    <property type="match status" value="1"/>
</dbReference>